<dbReference type="eggNOG" id="COG1086">
    <property type="taxonomic scope" value="Bacteria"/>
</dbReference>
<dbReference type="AlphaFoldDB" id="F5XTK7"/>
<keyword evidence="4" id="KW-1185">Reference proteome</keyword>
<dbReference type="PANTHER" id="PTHR43318">
    <property type="entry name" value="UDP-N-ACETYLGLUCOSAMINE 4,6-DEHYDRATASE"/>
    <property type="match status" value="1"/>
</dbReference>
<dbReference type="EMBL" id="AP012204">
    <property type="protein sequence ID" value="BAK37456.1"/>
    <property type="molecule type" value="Genomic_DNA"/>
</dbReference>
<sequence>MLSDRPLLRQFVRVLWDCASWLLAVAAVVGSRYNFNLSDVQHIAVVQYALLACVLQVIIGALMMLYRGRYKTASFDETLGLATSTLLVSMLLGVIFLGIVGTHVFPRAAAVLTPPVALLLMAAGRWGYRAYVTRAGTRGNTQAERVLIYGAGDAGHQLVRLLRMEADPPFHVVGLIDDDRSKRYLRLLGVPVVGERSKLVAEAERRGATTVILAISDAGPELVREIASLVEAAGLRFLVLPPGGRDGWPKGPSQRHSRGGHGGSSRSSADSHRRGRDRRLSQQSGGTDHRRGRVDRIRVGTTGAPVRTERAGDARSRRVGAARRPVVDLWQRSTGHPRRGAGRHPRRPGDRGSLRVASSGGGVPRRRTEAPADVGAVSRRGLEDQCPRDAERVGGGAQGRLRPLRQCVDRQGRRPQLHPGSDEADR</sequence>
<dbReference type="HOGENOM" id="CLU_643748_0_0_11"/>
<evidence type="ECO:0000313" key="3">
    <source>
        <dbReference type="EMBL" id="BAK37456.1"/>
    </source>
</evidence>
<dbReference type="InterPro" id="IPR051203">
    <property type="entry name" value="Polysaccharide_Synthase-Rel"/>
</dbReference>
<keyword evidence="2" id="KW-0472">Membrane</keyword>
<dbReference type="STRING" id="1032480.MLP_44420"/>
<feature type="region of interest" description="Disordered" evidence="1">
    <location>
        <begin position="244"/>
        <end position="426"/>
    </location>
</feature>
<protein>
    <submittedName>
        <fullName evidence="3">Putative polysaccharide biosynthesis protein</fullName>
    </submittedName>
</protein>
<feature type="transmembrane region" description="Helical" evidence="2">
    <location>
        <begin position="108"/>
        <end position="128"/>
    </location>
</feature>
<proteinExistence type="predicted"/>
<dbReference type="InterPro" id="IPR036291">
    <property type="entry name" value="NAD(P)-bd_dom_sf"/>
</dbReference>
<feature type="transmembrane region" description="Helical" evidence="2">
    <location>
        <begin position="12"/>
        <end position="33"/>
    </location>
</feature>
<keyword evidence="2" id="KW-0812">Transmembrane</keyword>
<dbReference type="PANTHER" id="PTHR43318:SF2">
    <property type="entry name" value="UDP-N-ACETYLGLUCOSAMINE 4,6-DEHYDRATASE (INVERTING)"/>
    <property type="match status" value="1"/>
</dbReference>
<reference evidence="3 4" key="1">
    <citation type="submission" date="2011-05" db="EMBL/GenBank/DDBJ databases">
        <title>Whole genome sequence of Microlunatus phosphovorus NM-1.</title>
        <authorList>
            <person name="Hosoyama A."/>
            <person name="Sasaki K."/>
            <person name="Harada T."/>
            <person name="Igarashi R."/>
            <person name="Kawakoshi A."/>
            <person name="Sasagawa M."/>
            <person name="Fukada J."/>
            <person name="Nakamura S."/>
            <person name="Katano Y."/>
            <person name="Hanada S."/>
            <person name="Kamagata Y."/>
            <person name="Nakamura N."/>
            <person name="Yamazaki S."/>
            <person name="Fujita N."/>
        </authorList>
    </citation>
    <scope>NUCLEOTIDE SEQUENCE [LARGE SCALE GENOMIC DNA]</scope>
    <source>
        <strain evidence="4">ATCC 700054 / DSM 10555 / JCM 9379 / NBRC 101784 / NCIMB 13414 / VKM Ac-1990 / NM-1</strain>
    </source>
</reference>
<organism evidence="3 4">
    <name type="scientific">Microlunatus phosphovorus (strain ATCC 700054 / DSM 10555 / JCM 9379 / NBRC 101784 / NCIMB 13414 / VKM Ac-1990 / NM-1)</name>
    <dbReference type="NCBI Taxonomy" id="1032480"/>
    <lineage>
        <taxon>Bacteria</taxon>
        <taxon>Bacillati</taxon>
        <taxon>Actinomycetota</taxon>
        <taxon>Actinomycetes</taxon>
        <taxon>Propionibacteriales</taxon>
        <taxon>Propionibacteriaceae</taxon>
        <taxon>Microlunatus</taxon>
    </lineage>
</organism>
<accession>F5XTK7</accession>
<keyword evidence="2" id="KW-1133">Transmembrane helix</keyword>
<dbReference type="Gene3D" id="3.40.50.720">
    <property type="entry name" value="NAD(P)-binding Rossmann-like Domain"/>
    <property type="match status" value="1"/>
</dbReference>
<evidence type="ECO:0000256" key="2">
    <source>
        <dbReference type="SAM" id="Phobius"/>
    </source>
</evidence>
<dbReference type="KEGG" id="mph:MLP_44420"/>
<gene>
    <name evidence="3" type="ordered locus">MLP_44420</name>
</gene>
<feature type="compositionally biased region" description="Basic residues" evidence="1">
    <location>
        <begin position="335"/>
        <end position="346"/>
    </location>
</feature>
<dbReference type="Pfam" id="PF13727">
    <property type="entry name" value="CoA_binding_3"/>
    <property type="match status" value="1"/>
</dbReference>
<feature type="transmembrane region" description="Helical" evidence="2">
    <location>
        <begin position="45"/>
        <end position="66"/>
    </location>
</feature>
<feature type="transmembrane region" description="Helical" evidence="2">
    <location>
        <begin position="78"/>
        <end position="102"/>
    </location>
</feature>
<dbReference type="Proteomes" id="UP000007947">
    <property type="component" value="Chromosome"/>
</dbReference>
<feature type="compositionally biased region" description="Basic and acidic residues" evidence="1">
    <location>
        <begin position="307"/>
        <end position="316"/>
    </location>
</feature>
<name>F5XTK7_MICPN</name>
<evidence type="ECO:0000256" key="1">
    <source>
        <dbReference type="SAM" id="MobiDB-lite"/>
    </source>
</evidence>
<evidence type="ECO:0000313" key="4">
    <source>
        <dbReference type="Proteomes" id="UP000007947"/>
    </source>
</evidence>
<dbReference type="SUPFAM" id="SSF51735">
    <property type="entry name" value="NAD(P)-binding Rossmann-fold domains"/>
    <property type="match status" value="1"/>
</dbReference>
<feature type="compositionally biased region" description="Basic and acidic residues" evidence="1">
    <location>
        <begin position="380"/>
        <end position="392"/>
    </location>
</feature>